<comment type="subcellular location">
    <subcellularLocation>
        <location evidence="1">Cytoplasm</location>
        <location evidence="1">Cytosol</location>
    </subcellularLocation>
</comment>
<dbReference type="GO" id="GO:0005829">
    <property type="term" value="C:cytosol"/>
    <property type="evidence" value="ECO:0007669"/>
    <property type="project" value="UniProtKB-SubCell"/>
</dbReference>
<dbReference type="SUPFAM" id="SSF100950">
    <property type="entry name" value="NagB/RpiA/CoA transferase-like"/>
    <property type="match status" value="1"/>
</dbReference>
<comment type="caution">
    <text evidence="10">The sequence shown here is derived from an EMBL/GenBank/DDBJ whole genome shotgun (WGS) entry which is preliminary data.</text>
</comment>
<reference evidence="10 11" key="1">
    <citation type="journal article" date="2018" name="Mol. Plant">
        <title>The genome of Artemisia annua provides insight into the evolution of Asteraceae family and artemisinin biosynthesis.</title>
        <authorList>
            <person name="Shen Q."/>
            <person name="Zhang L."/>
            <person name="Liao Z."/>
            <person name="Wang S."/>
            <person name="Yan T."/>
            <person name="Shi P."/>
            <person name="Liu M."/>
            <person name="Fu X."/>
            <person name="Pan Q."/>
            <person name="Wang Y."/>
            <person name="Lv Z."/>
            <person name="Lu X."/>
            <person name="Zhang F."/>
            <person name="Jiang W."/>
            <person name="Ma Y."/>
            <person name="Chen M."/>
            <person name="Hao X."/>
            <person name="Li L."/>
            <person name="Tang Y."/>
            <person name="Lv G."/>
            <person name="Zhou Y."/>
            <person name="Sun X."/>
            <person name="Brodelius P.E."/>
            <person name="Rose J.K.C."/>
            <person name="Tang K."/>
        </authorList>
    </citation>
    <scope>NUCLEOTIDE SEQUENCE [LARGE SCALE GENOMIC DNA]</scope>
    <source>
        <strain evidence="11">cv. Huhao1</strain>
        <tissue evidence="10">Leaf</tissue>
    </source>
</reference>
<keyword evidence="4 10" id="KW-0396">Initiation factor</keyword>
<sequence length="259" mass="28472">MKDWQRGAVVHVGILDRHVMRSPTHGMKCVPKVLDLDAAVVRDAEIFYSEVASDSGPTVLDFADGVVLAATVSYPEIAVRYVLKAKIINPEMGLRGRGLKEGGLGAEIAAKRVMMYNPVTVQIWGVYMSKICGALFNENGDWVVCLIGSTPTSWISPCWQHLNVCFMFEKSETCVLAVLFWAYEGIVGDHAVMANGRVIAPVGLNMVALAAQRHVVPFFVDLAGIHKDRGVWSWSKSKSLEFVEAMPFVDNTLSTERIS</sequence>
<dbReference type="InterPro" id="IPR042529">
    <property type="entry name" value="IF_2B-like_C"/>
</dbReference>
<keyword evidence="11" id="KW-1185">Reference proteome</keyword>
<evidence type="ECO:0000256" key="7">
    <source>
        <dbReference type="ARBA" id="ARBA00044228"/>
    </source>
</evidence>
<keyword evidence="3" id="KW-0963">Cytoplasm</keyword>
<dbReference type="InterPro" id="IPR000649">
    <property type="entry name" value="IF-2B-related"/>
</dbReference>
<evidence type="ECO:0000256" key="4">
    <source>
        <dbReference type="ARBA" id="ARBA00022540"/>
    </source>
</evidence>
<dbReference type="InterPro" id="IPR037171">
    <property type="entry name" value="NagB/RpiA_transferase-like"/>
</dbReference>
<evidence type="ECO:0000256" key="8">
    <source>
        <dbReference type="ARBA" id="ARBA00046432"/>
    </source>
</evidence>
<evidence type="ECO:0000313" key="10">
    <source>
        <dbReference type="EMBL" id="PWA96855.1"/>
    </source>
</evidence>
<evidence type="ECO:0000256" key="9">
    <source>
        <dbReference type="RuleBase" id="RU003814"/>
    </source>
</evidence>
<dbReference type="STRING" id="35608.A0A2U1QFU0"/>
<dbReference type="OrthoDB" id="269919at2759"/>
<dbReference type="Proteomes" id="UP000245207">
    <property type="component" value="Unassembled WGS sequence"/>
</dbReference>
<dbReference type="EMBL" id="PKPP01000156">
    <property type="protein sequence ID" value="PWA96855.1"/>
    <property type="molecule type" value="Genomic_DNA"/>
</dbReference>
<dbReference type="GO" id="GO:0005851">
    <property type="term" value="C:eukaryotic translation initiation factor 2B complex"/>
    <property type="evidence" value="ECO:0007669"/>
    <property type="project" value="TreeGrafter"/>
</dbReference>
<evidence type="ECO:0000256" key="2">
    <source>
        <dbReference type="ARBA" id="ARBA00007251"/>
    </source>
</evidence>
<accession>A0A2U1QFU0</accession>
<dbReference type="InterPro" id="IPR051855">
    <property type="entry name" value="eIF2B_beta_subunit"/>
</dbReference>
<evidence type="ECO:0000256" key="3">
    <source>
        <dbReference type="ARBA" id="ARBA00022490"/>
    </source>
</evidence>
<keyword evidence="5" id="KW-0648">Protein biosynthesis</keyword>
<evidence type="ECO:0000256" key="1">
    <source>
        <dbReference type="ARBA" id="ARBA00004514"/>
    </source>
</evidence>
<dbReference type="Gene3D" id="3.40.50.10470">
    <property type="entry name" value="Translation initiation factor eif-2b, domain 2"/>
    <property type="match status" value="1"/>
</dbReference>
<comment type="subunit">
    <text evidence="8">Component of the translation initiation factor 2B (eIF2B) complex which is a heterodecamer of two sets of five different subunits: alpha, beta, gamma, delta and epsilon. Subunits alpha, beta and delta comprise a regulatory subcomplex and subunits epsilon and gamma comprise a catalytic subcomplex. Within the complex, the hexameric regulatory complex resides at the center, with the two heterodimeric catalytic subcomplexes bound on opposite sides.</text>
</comment>
<evidence type="ECO:0000256" key="5">
    <source>
        <dbReference type="ARBA" id="ARBA00022917"/>
    </source>
</evidence>
<gene>
    <name evidence="10" type="ORF">CTI12_AA036040</name>
</gene>
<dbReference type="PANTHER" id="PTHR45859:SF1">
    <property type="entry name" value="TRANSLATION INITIATION FACTOR EIF-2B SUBUNIT BETA"/>
    <property type="match status" value="1"/>
</dbReference>
<dbReference type="Pfam" id="PF01008">
    <property type="entry name" value="IF-2B"/>
    <property type="match status" value="1"/>
</dbReference>
<dbReference type="GO" id="GO:0005085">
    <property type="term" value="F:guanyl-nucleotide exchange factor activity"/>
    <property type="evidence" value="ECO:0007669"/>
    <property type="project" value="TreeGrafter"/>
</dbReference>
<comment type="similarity">
    <text evidence="2 9">Belongs to the eIF-2B alpha/beta/delta subunits family.</text>
</comment>
<name>A0A2U1QFU0_ARTAN</name>
<organism evidence="10 11">
    <name type="scientific">Artemisia annua</name>
    <name type="common">Sweet wormwood</name>
    <dbReference type="NCBI Taxonomy" id="35608"/>
    <lineage>
        <taxon>Eukaryota</taxon>
        <taxon>Viridiplantae</taxon>
        <taxon>Streptophyta</taxon>
        <taxon>Embryophyta</taxon>
        <taxon>Tracheophyta</taxon>
        <taxon>Spermatophyta</taxon>
        <taxon>Magnoliopsida</taxon>
        <taxon>eudicotyledons</taxon>
        <taxon>Gunneridae</taxon>
        <taxon>Pentapetalae</taxon>
        <taxon>asterids</taxon>
        <taxon>campanulids</taxon>
        <taxon>Asterales</taxon>
        <taxon>Asteraceae</taxon>
        <taxon>Asteroideae</taxon>
        <taxon>Anthemideae</taxon>
        <taxon>Artemisiinae</taxon>
        <taxon>Artemisia</taxon>
    </lineage>
</organism>
<dbReference type="PANTHER" id="PTHR45859">
    <property type="entry name" value="TRANSLATION INITIATION FACTOR EIF-2B SUBUNIT BETA"/>
    <property type="match status" value="1"/>
</dbReference>
<dbReference type="GO" id="GO:0003743">
    <property type="term" value="F:translation initiation factor activity"/>
    <property type="evidence" value="ECO:0007669"/>
    <property type="project" value="UniProtKB-KW"/>
</dbReference>
<evidence type="ECO:0000313" key="11">
    <source>
        <dbReference type="Proteomes" id="UP000245207"/>
    </source>
</evidence>
<dbReference type="AlphaFoldDB" id="A0A2U1QFU0"/>
<proteinExistence type="inferred from homology"/>
<evidence type="ECO:0000256" key="6">
    <source>
        <dbReference type="ARBA" id="ARBA00044122"/>
    </source>
</evidence>
<protein>
    <recommendedName>
        <fullName evidence="6">Translation initiation factor eIF2B subunit beta</fullName>
    </recommendedName>
    <alternativeName>
        <fullName evidence="7">eIF2B GDP-GTP exchange factor subunit beta</fullName>
    </alternativeName>
</protein>